<evidence type="ECO:0000313" key="3">
    <source>
        <dbReference type="Proteomes" id="UP001566331"/>
    </source>
</evidence>
<feature type="compositionally biased region" description="Polar residues" evidence="1">
    <location>
        <begin position="1155"/>
        <end position="1164"/>
    </location>
</feature>
<dbReference type="InterPro" id="IPR006530">
    <property type="entry name" value="YD"/>
</dbReference>
<name>A0ABV4HPS9_9GAMM</name>
<feature type="region of interest" description="Disordered" evidence="1">
    <location>
        <begin position="1148"/>
        <end position="1170"/>
    </location>
</feature>
<dbReference type="InterPro" id="IPR050708">
    <property type="entry name" value="T6SS_VgrG/RHS"/>
</dbReference>
<protein>
    <submittedName>
        <fullName evidence="2">RHS repeat domain-containing protein</fullName>
    </submittedName>
</protein>
<evidence type="ECO:0000313" key="2">
    <source>
        <dbReference type="EMBL" id="MEZ0474750.1"/>
    </source>
</evidence>
<dbReference type="RefSeq" id="WP_370566036.1">
    <property type="nucleotide sequence ID" value="NZ_JBFWIC010000009.1"/>
</dbReference>
<dbReference type="EMBL" id="JBFWIC010000009">
    <property type="protein sequence ID" value="MEZ0474750.1"/>
    <property type="molecule type" value="Genomic_DNA"/>
</dbReference>
<dbReference type="Gene3D" id="2.180.10.10">
    <property type="entry name" value="RHS repeat-associated core"/>
    <property type="match status" value="2"/>
</dbReference>
<organism evidence="2 3">
    <name type="scientific">Luteimonas salinilitoris</name>
    <dbReference type="NCBI Taxonomy" id="3237697"/>
    <lineage>
        <taxon>Bacteria</taxon>
        <taxon>Pseudomonadati</taxon>
        <taxon>Pseudomonadota</taxon>
        <taxon>Gammaproteobacteria</taxon>
        <taxon>Lysobacterales</taxon>
        <taxon>Lysobacteraceae</taxon>
        <taxon>Luteimonas</taxon>
    </lineage>
</organism>
<dbReference type="NCBIfam" id="TIGR01643">
    <property type="entry name" value="YD_repeat_2x"/>
    <property type="match status" value="1"/>
</dbReference>
<comment type="caution">
    <text evidence="2">The sequence shown here is derived from an EMBL/GenBank/DDBJ whole genome shotgun (WGS) entry which is preliminary data.</text>
</comment>
<dbReference type="Pfam" id="PF05593">
    <property type="entry name" value="RHS_repeat"/>
    <property type="match status" value="1"/>
</dbReference>
<proteinExistence type="predicted"/>
<reference evidence="2 3" key="1">
    <citation type="submission" date="2024-07" db="EMBL/GenBank/DDBJ databases">
        <title>Luteimonas salilacus sp. nov., isolated from the shore soil of Salt Lake in Tibet of China.</title>
        <authorList>
            <person name="Zhang X."/>
            <person name="Li A."/>
        </authorList>
    </citation>
    <scope>NUCLEOTIDE SEQUENCE [LARGE SCALE GENOMIC DNA]</scope>
    <source>
        <strain evidence="2 3">B3-2-R+30</strain>
    </source>
</reference>
<dbReference type="NCBIfam" id="TIGR03696">
    <property type="entry name" value="Rhs_assc_core"/>
    <property type="match status" value="1"/>
</dbReference>
<accession>A0ABV4HPS9</accession>
<dbReference type="PANTHER" id="PTHR32305">
    <property type="match status" value="1"/>
</dbReference>
<sequence>MRQWSYFYQPSWSWKEECQSTSCGSTSQTLVTGPDDIVTRYIIGNDYEVNAGQVLEVRTEKAGVVVNRVVSSYVPNAQGQPFPDSFGSNIHQKQNFFANKLRPLRSTTIVRDGVTFVSTVNAFDAFARPLSVTKSSTVAGNPSKTEITAYHDNLPKWILGQPAKMTVNGIVASQTDYDATYALPIRFYSFTQLKQTLTYDTTASLASGQRGTIRTVVDGGNNTTTLGSWYRGIPRAITYADGRSQSAAVNASGWITRVTDENGFATNYAYDPMGRLSRITYPTSDTVAWNPTTISFAKSATGVYGIPAGHWRQIIANGDSRKVTYFDALWRPLVVREYDNANSASIAATERFIRYAYDHEGRVTFASYPSASYNPTAGTRTVYDALGRQTSVTQSSELGLLKTTTEYLAGFQARVTDPRGNQTHYRYLAWDQPTTDFITRIIQPEGAYTYFGRDAFGKPLYITRRTADGSVSLARRYVYGGAERLCIVTEPETGSTVYGFNGADLLVQTAAGLTLPSGISCRDAKTQAWSSGRRVDRSYDKRNRLTSVTYPDNLGNTSYSYTPDGLLAQVLIDNVGSGLVYNNYIYNKRRLLTGESMDWNNISYGIGYGYNANGHLASHAYPGAVTVAYAPNALGQPTRAGGWATDVSYHPNGSIKQFTYGNSIVHKTTQNARGLPARIVDFYGASSVYMDDRYVYDGNGNVEAIGDARSGNRGDRVMAYDGLNRLTRVDSNMFGTARYAYDVLDNLRRVQVGATAMRAARDHTYEYDARNRLSRIVNTTGGATVTSLGYDLQGNITSRTGASYDFDFGNRLRSASQDGTSSSYVYDGHGRRVRDYIGGSKYTQYSRDGTLMFARNLRGTNANEQYIHLGGRLIAIRSHNRDTDSVVTQYQHTDALGSVVARSSHSRGSVIYSEYEPYGALSNRPNHDRPAYTGHVQDAATGLTYMQQRYYDPVIGRFLSMDPVTAYETSDYRYFNRYAYAFNNPYKFTDSDGRCPTCTFNPKSIAAMASQARVSQAQKSGIEQARAKSAFIQVEGVARGGSPIVNGNVQTGVGVLISPKGVDVYQTKSATVGAMGDSVSLIDGSGTPGFVLGAVVGGSLTGGITNADGIQAFSGATTEGDLSAGPVTVSATSNGTGIWSLSGGLGAGPAASVSQQQIETTSVDLSRDRR</sequence>
<dbReference type="InterPro" id="IPR022385">
    <property type="entry name" value="Rhs_assc_core"/>
</dbReference>
<keyword evidence="3" id="KW-1185">Reference proteome</keyword>
<dbReference type="Proteomes" id="UP001566331">
    <property type="component" value="Unassembled WGS sequence"/>
</dbReference>
<dbReference type="InterPro" id="IPR031325">
    <property type="entry name" value="RHS_repeat"/>
</dbReference>
<gene>
    <name evidence="2" type="ORF">AB6713_08975</name>
</gene>
<dbReference type="PANTHER" id="PTHR32305:SF15">
    <property type="entry name" value="PROTEIN RHSA-RELATED"/>
    <property type="match status" value="1"/>
</dbReference>
<evidence type="ECO:0000256" key="1">
    <source>
        <dbReference type="SAM" id="MobiDB-lite"/>
    </source>
</evidence>